<comment type="caution">
    <text evidence="7">The sequence shown here is derived from an EMBL/GenBank/DDBJ whole genome shotgun (WGS) entry which is preliminary data.</text>
</comment>
<organism evidence="7 8">
    <name type="scientific">Hymenobacter rubripertinctus</name>
    <dbReference type="NCBI Taxonomy" id="2029981"/>
    <lineage>
        <taxon>Bacteria</taxon>
        <taxon>Pseudomonadati</taxon>
        <taxon>Bacteroidota</taxon>
        <taxon>Cytophagia</taxon>
        <taxon>Cytophagales</taxon>
        <taxon>Hymenobacteraceae</taxon>
        <taxon>Hymenobacter</taxon>
    </lineage>
</organism>
<dbReference type="PROSITE" id="PS00150">
    <property type="entry name" value="ACYLPHOSPHATASE_1"/>
    <property type="match status" value="1"/>
</dbReference>
<feature type="active site" evidence="4">
    <location>
        <position position="20"/>
    </location>
</feature>
<evidence type="ECO:0000256" key="3">
    <source>
        <dbReference type="ARBA" id="ARBA00047645"/>
    </source>
</evidence>
<dbReference type="PANTHER" id="PTHR47268">
    <property type="entry name" value="ACYLPHOSPHATASE"/>
    <property type="match status" value="1"/>
</dbReference>
<dbReference type="PANTHER" id="PTHR47268:SF4">
    <property type="entry name" value="ACYLPHOSPHATASE"/>
    <property type="match status" value="1"/>
</dbReference>
<proteinExistence type="inferred from homology"/>
<dbReference type="PROSITE" id="PS51160">
    <property type="entry name" value="ACYLPHOSPHATASE_3"/>
    <property type="match status" value="1"/>
</dbReference>
<evidence type="ECO:0000256" key="4">
    <source>
        <dbReference type="PROSITE-ProRule" id="PRU00520"/>
    </source>
</evidence>
<dbReference type="InterPro" id="IPR020456">
    <property type="entry name" value="Acylphosphatase"/>
</dbReference>
<dbReference type="InterPro" id="IPR001792">
    <property type="entry name" value="Acylphosphatase-like_dom"/>
</dbReference>
<dbReference type="SUPFAM" id="SSF54975">
    <property type="entry name" value="Acylphosphatase/BLUF domain-like"/>
    <property type="match status" value="1"/>
</dbReference>
<comment type="catalytic activity">
    <reaction evidence="3 4">
        <text>an acyl phosphate + H2O = a carboxylate + phosphate + H(+)</text>
        <dbReference type="Rhea" id="RHEA:14965"/>
        <dbReference type="ChEBI" id="CHEBI:15377"/>
        <dbReference type="ChEBI" id="CHEBI:15378"/>
        <dbReference type="ChEBI" id="CHEBI:29067"/>
        <dbReference type="ChEBI" id="CHEBI:43474"/>
        <dbReference type="ChEBI" id="CHEBI:59918"/>
        <dbReference type="EC" id="3.6.1.7"/>
    </reaction>
</comment>
<evidence type="ECO:0000256" key="5">
    <source>
        <dbReference type="RuleBase" id="RU004168"/>
    </source>
</evidence>
<evidence type="ECO:0000256" key="1">
    <source>
        <dbReference type="ARBA" id="ARBA00005614"/>
    </source>
</evidence>
<evidence type="ECO:0000313" key="8">
    <source>
        <dbReference type="Proteomes" id="UP000284250"/>
    </source>
</evidence>
<dbReference type="OrthoDB" id="9808093at2"/>
<dbReference type="AlphaFoldDB" id="A0A418QLV1"/>
<accession>A0A418QLV1</accession>
<feature type="domain" description="Acylphosphatase-like" evidence="6">
    <location>
        <begin position="5"/>
        <end position="92"/>
    </location>
</feature>
<evidence type="ECO:0000256" key="2">
    <source>
        <dbReference type="ARBA" id="ARBA00012150"/>
    </source>
</evidence>
<evidence type="ECO:0000313" key="7">
    <source>
        <dbReference type="EMBL" id="RIY06145.1"/>
    </source>
</evidence>
<dbReference type="InterPro" id="IPR036046">
    <property type="entry name" value="Acylphosphatase-like_dom_sf"/>
</dbReference>
<reference evidence="7 8" key="1">
    <citation type="submission" date="2019-01" db="EMBL/GenBank/DDBJ databases">
        <title>Hymenobacter humicola sp. nov., isolated from soils in Antarctica.</title>
        <authorList>
            <person name="Sedlacek I."/>
            <person name="Holochova P."/>
            <person name="Kralova S."/>
            <person name="Pantucek R."/>
            <person name="Stankova E."/>
            <person name="Vrbovska V."/>
            <person name="Kristofova L."/>
            <person name="Svec P."/>
            <person name="Busse H.-J."/>
        </authorList>
    </citation>
    <scope>NUCLEOTIDE SEQUENCE [LARGE SCALE GENOMIC DNA]</scope>
    <source>
        <strain evidence="7 8">CCM 8852</strain>
    </source>
</reference>
<comment type="similarity">
    <text evidence="1 5">Belongs to the acylphosphatase family.</text>
</comment>
<dbReference type="EC" id="3.6.1.7" evidence="2 4"/>
<gene>
    <name evidence="7" type="ORF">D0T11_19275</name>
</gene>
<dbReference type="RefSeq" id="WP_119657450.1">
    <property type="nucleotide sequence ID" value="NZ_JBHUOI010000057.1"/>
</dbReference>
<dbReference type="InterPro" id="IPR017968">
    <property type="entry name" value="Acylphosphatase_CS"/>
</dbReference>
<dbReference type="GO" id="GO:0003998">
    <property type="term" value="F:acylphosphatase activity"/>
    <property type="evidence" value="ECO:0007669"/>
    <property type="project" value="UniProtKB-EC"/>
</dbReference>
<dbReference type="Pfam" id="PF00708">
    <property type="entry name" value="Acylphosphatase"/>
    <property type="match status" value="1"/>
</dbReference>
<protein>
    <recommendedName>
        <fullName evidence="2 4">acylphosphatase</fullName>
        <ecNumber evidence="2 4">3.6.1.7</ecNumber>
    </recommendedName>
</protein>
<dbReference type="Proteomes" id="UP000284250">
    <property type="component" value="Unassembled WGS sequence"/>
</dbReference>
<sequence length="92" mass="9973">MTTEHRTLTIHGHVQGVFFRQSVRQQARQLGLHGYAHNNPNGTVSIEAEGPAEALAALESWCRLGGPPAARVDQVDVVAGAVQGYTTFEVRH</sequence>
<dbReference type="Gene3D" id="3.30.70.100">
    <property type="match status" value="1"/>
</dbReference>
<feature type="active site" evidence="4">
    <location>
        <position position="38"/>
    </location>
</feature>
<dbReference type="PRINTS" id="PR00112">
    <property type="entry name" value="ACYLPHPHTASE"/>
</dbReference>
<keyword evidence="8" id="KW-1185">Reference proteome</keyword>
<evidence type="ECO:0000259" key="6">
    <source>
        <dbReference type="PROSITE" id="PS51160"/>
    </source>
</evidence>
<name>A0A418QLV1_9BACT</name>
<keyword evidence="4" id="KW-0378">Hydrolase</keyword>
<dbReference type="EMBL" id="QYCN01000043">
    <property type="protein sequence ID" value="RIY06145.1"/>
    <property type="molecule type" value="Genomic_DNA"/>
</dbReference>